<dbReference type="Proteomes" id="UP000243723">
    <property type="component" value="Unassembled WGS sequence"/>
</dbReference>
<keyword evidence="5" id="KW-0805">Transcription regulation</keyword>
<protein>
    <recommendedName>
        <fullName evidence="12">S-adenosyl-L-methionine-dependent methyltransferase</fullName>
    </recommendedName>
</protein>
<evidence type="ECO:0008006" key="12">
    <source>
        <dbReference type="Google" id="ProtNLM"/>
    </source>
</evidence>
<keyword evidence="3" id="KW-0808">Transferase</keyword>
<dbReference type="Pfam" id="PF13489">
    <property type="entry name" value="Methyltransf_23"/>
    <property type="match status" value="1"/>
</dbReference>
<dbReference type="GO" id="GO:0032259">
    <property type="term" value="P:methylation"/>
    <property type="evidence" value="ECO:0007669"/>
    <property type="project" value="UniProtKB-KW"/>
</dbReference>
<dbReference type="OrthoDB" id="2013972at2759"/>
<evidence type="ECO:0000256" key="9">
    <source>
        <dbReference type="ARBA" id="ARBA00047870"/>
    </source>
</evidence>
<dbReference type="EMBL" id="NHZQ01000174">
    <property type="protein sequence ID" value="PSK48633.1"/>
    <property type="molecule type" value="Genomic_DNA"/>
</dbReference>
<comment type="catalytic activity">
    <reaction evidence="9">
        <text>L-methionyl-[protein] + S-adenosyl-L-methionine = S-methyl-L-methionyl-[protein] + S-adenosyl-L-homocysteine</text>
        <dbReference type="Rhea" id="RHEA:60560"/>
        <dbReference type="Rhea" id="RHEA-COMP:12313"/>
        <dbReference type="Rhea" id="RHEA-COMP:15592"/>
        <dbReference type="ChEBI" id="CHEBI:16044"/>
        <dbReference type="ChEBI" id="CHEBI:57856"/>
        <dbReference type="ChEBI" id="CHEBI:59789"/>
        <dbReference type="ChEBI" id="CHEBI:142742"/>
    </reaction>
    <physiologicalReaction direction="left-to-right" evidence="9">
        <dbReference type="Rhea" id="RHEA:60561"/>
    </physiologicalReaction>
</comment>
<evidence type="ECO:0000313" key="10">
    <source>
        <dbReference type="EMBL" id="PSK48633.1"/>
    </source>
</evidence>
<sequence>MSIPDETYEENGRLYHTFQRGLYWLPHDDSALEMLDILHGMIYNNDKLALPLHRSNIIPEKGQPPRILDIGCGTGFWAMEMADKYTHAEVIGTDIINAQPAEIPRNVSFQPRCNFNDRFWPFGEDTFDLIHLSMITAASVNWGDLYDNVMRHLRPRCGHIEQLDFDIAPYCEEGPLPQESIILKFWNDLVKASEIARRPIHYDERETRYNLERAGFVDITHEKIEIPWHYYRRPRENYQIGGTFQVTMVQGTGLDAYCMAPFSRVNHWTKPQIDEYCRAVKAEVAATKLHLFSYIHLWTGRKP</sequence>
<keyword evidence="2" id="KW-0489">Methyltransferase</keyword>
<evidence type="ECO:0000313" key="11">
    <source>
        <dbReference type="Proteomes" id="UP000243723"/>
    </source>
</evidence>
<keyword evidence="11" id="KW-1185">Reference proteome</keyword>
<gene>
    <name evidence="10" type="ORF">B9Z65_44</name>
</gene>
<reference evidence="10 11" key="1">
    <citation type="submission" date="2017-05" db="EMBL/GenBank/DDBJ databases">
        <title>Draft genome sequence of Elsinoe australis.</title>
        <authorList>
            <person name="Cheng Q."/>
        </authorList>
    </citation>
    <scope>NUCLEOTIDE SEQUENCE [LARGE SCALE GENOMIC DNA]</scope>
    <source>
        <strain evidence="10 11">NL1</strain>
    </source>
</reference>
<dbReference type="AlphaFoldDB" id="A0A2P7ZK92"/>
<evidence type="ECO:0000256" key="4">
    <source>
        <dbReference type="ARBA" id="ARBA00022691"/>
    </source>
</evidence>
<keyword evidence="4" id="KW-0949">S-adenosyl-L-methionine</keyword>
<accession>A0A2P7ZK92</accession>
<dbReference type="InterPro" id="IPR029063">
    <property type="entry name" value="SAM-dependent_MTases_sf"/>
</dbReference>
<proteinExistence type="inferred from homology"/>
<evidence type="ECO:0000256" key="7">
    <source>
        <dbReference type="ARBA" id="ARBA00023242"/>
    </source>
</evidence>
<dbReference type="GO" id="GO:0005634">
    <property type="term" value="C:nucleus"/>
    <property type="evidence" value="ECO:0007669"/>
    <property type="project" value="UniProtKB-SubCell"/>
</dbReference>
<dbReference type="CDD" id="cd02440">
    <property type="entry name" value="AdoMet_MTases"/>
    <property type="match status" value="1"/>
</dbReference>
<evidence type="ECO:0000256" key="2">
    <source>
        <dbReference type="ARBA" id="ARBA00022603"/>
    </source>
</evidence>
<name>A0A2P7ZK92_9PEZI</name>
<comment type="similarity">
    <text evidence="8">Belongs to the methyltransferase superfamily. LaeA methyltransferase family.</text>
</comment>
<dbReference type="SUPFAM" id="SSF53335">
    <property type="entry name" value="S-adenosyl-L-methionine-dependent methyltransferases"/>
    <property type="match status" value="1"/>
</dbReference>
<keyword evidence="7" id="KW-0539">Nucleus</keyword>
<evidence type="ECO:0000256" key="8">
    <source>
        <dbReference type="ARBA" id="ARBA00038158"/>
    </source>
</evidence>
<organism evidence="10 11">
    <name type="scientific">Elsinoe australis</name>
    <dbReference type="NCBI Taxonomy" id="40998"/>
    <lineage>
        <taxon>Eukaryota</taxon>
        <taxon>Fungi</taxon>
        <taxon>Dikarya</taxon>
        <taxon>Ascomycota</taxon>
        <taxon>Pezizomycotina</taxon>
        <taxon>Dothideomycetes</taxon>
        <taxon>Dothideomycetidae</taxon>
        <taxon>Myriangiales</taxon>
        <taxon>Elsinoaceae</taxon>
        <taxon>Elsinoe</taxon>
    </lineage>
</organism>
<dbReference type="GO" id="GO:0008168">
    <property type="term" value="F:methyltransferase activity"/>
    <property type="evidence" value="ECO:0007669"/>
    <property type="project" value="UniProtKB-KW"/>
</dbReference>
<dbReference type="PANTHER" id="PTHR43591">
    <property type="entry name" value="METHYLTRANSFERASE"/>
    <property type="match status" value="1"/>
</dbReference>
<evidence type="ECO:0000256" key="1">
    <source>
        <dbReference type="ARBA" id="ARBA00004123"/>
    </source>
</evidence>
<evidence type="ECO:0000256" key="3">
    <source>
        <dbReference type="ARBA" id="ARBA00022679"/>
    </source>
</evidence>
<comment type="caution">
    <text evidence="10">The sequence shown here is derived from an EMBL/GenBank/DDBJ whole genome shotgun (WGS) entry which is preliminary data.</text>
</comment>
<dbReference type="Gene3D" id="3.40.50.150">
    <property type="entry name" value="Vaccinia Virus protein VP39"/>
    <property type="match status" value="1"/>
</dbReference>
<dbReference type="STRING" id="40998.A0A2P7ZK92"/>
<dbReference type="PANTHER" id="PTHR43591:SF30">
    <property type="entry name" value="PROTEIN-METHIONINE METHYLTRANSFERASE LAEA"/>
    <property type="match status" value="1"/>
</dbReference>
<keyword evidence="6" id="KW-0804">Transcription</keyword>
<evidence type="ECO:0000256" key="5">
    <source>
        <dbReference type="ARBA" id="ARBA00023015"/>
    </source>
</evidence>
<comment type="subcellular location">
    <subcellularLocation>
        <location evidence="1">Nucleus</location>
    </subcellularLocation>
</comment>
<evidence type="ECO:0000256" key="6">
    <source>
        <dbReference type="ARBA" id="ARBA00023163"/>
    </source>
</evidence>